<dbReference type="InterPro" id="IPR050342">
    <property type="entry name" value="HMGB"/>
</dbReference>
<feature type="region of interest" description="Disordered" evidence="3">
    <location>
        <begin position="452"/>
        <end position="484"/>
    </location>
</feature>
<dbReference type="InterPro" id="IPR036910">
    <property type="entry name" value="HMG_box_dom_sf"/>
</dbReference>
<accession>A0A9N8DG59</accession>
<keyword evidence="1 2" id="KW-0238">DNA-binding</keyword>
<feature type="region of interest" description="Disordered" evidence="3">
    <location>
        <begin position="305"/>
        <end position="366"/>
    </location>
</feature>
<dbReference type="PANTHER" id="PTHR48112">
    <property type="entry name" value="HIGH MOBILITY GROUP PROTEIN DSP1"/>
    <property type="match status" value="1"/>
</dbReference>
<dbReference type="GO" id="GO:0005634">
    <property type="term" value="C:nucleus"/>
    <property type="evidence" value="ECO:0007669"/>
    <property type="project" value="UniProtKB-UniRule"/>
</dbReference>
<dbReference type="GO" id="GO:0003677">
    <property type="term" value="F:DNA binding"/>
    <property type="evidence" value="ECO:0007669"/>
    <property type="project" value="UniProtKB-UniRule"/>
</dbReference>
<dbReference type="EMBL" id="CAICTM010000127">
    <property type="protein sequence ID" value="CAB9502147.1"/>
    <property type="molecule type" value="Genomic_DNA"/>
</dbReference>
<feature type="region of interest" description="Disordered" evidence="3">
    <location>
        <begin position="43"/>
        <end position="65"/>
    </location>
</feature>
<evidence type="ECO:0000313" key="6">
    <source>
        <dbReference type="Proteomes" id="UP001153069"/>
    </source>
</evidence>
<dbReference type="Proteomes" id="UP001153069">
    <property type="component" value="Unassembled WGS sequence"/>
</dbReference>
<feature type="region of interest" description="Disordered" evidence="3">
    <location>
        <begin position="1"/>
        <end position="30"/>
    </location>
</feature>
<evidence type="ECO:0000259" key="4">
    <source>
        <dbReference type="PROSITE" id="PS50118"/>
    </source>
</evidence>
<proteinExistence type="predicted"/>
<keyword evidence="6" id="KW-1185">Reference proteome</keyword>
<dbReference type="InterPro" id="IPR009071">
    <property type="entry name" value="HMG_box_dom"/>
</dbReference>
<name>A0A9N8DG59_9STRA</name>
<dbReference type="SUPFAM" id="SSF47095">
    <property type="entry name" value="HMG-box"/>
    <property type="match status" value="2"/>
</dbReference>
<feature type="compositionally biased region" description="Low complexity" evidence="3">
    <location>
        <begin position="15"/>
        <end position="26"/>
    </location>
</feature>
<feature type="compositionally biased region" description="Low complexity" evidence="3">
    <location>
        <begin position="43"/>
        <end position="57"/>
    </location>
</feature>
<dbReference type="PANTHER" id="PTHR48112:SF15">
    <property type="entry name" value="HMG BOX DOMAIN-CONTAINING PROTEIN"/>
    <property type="match status" value="1"/>
</dbReference>
<evidence type="ECO:0000256" key="2">
    <source>
        <dbReference type="PROSITE-ProRule" id="PRU00267"/>
    </source>
</evidence>
<comment type="caution">
    <text evidence="5">The sequence shown here is derived from an EMBL/GenBank/DDBJ whole genome shotgun (WGS) entry which is preliminary data.</text>
</comment>
<keyword evidence="2" id="KW-0539">Nucleus</keyword>
<feature type="compositionally biased region" description="Basic residues" evidence="3">
    <location>
        <begin position="273"/>
        <end position="286"/>
    </location>
</feature>
<dbReference type="OrthoDB" id="48834at2759"/>
<dbReference type="AlphaFoldDB" id="A0A9N8DG59"/>
<reference evidence="5" key="1">
    <citation type="submission" date="2020-06" db="EMBL/GenBank/DDBJ databases">
        <authorList>
            <consortium name="Plant Systems Biology data submission"/>
        </authorList>
    </citation>
    <scope>NUCLEOTIDE SEQUENCE</scope>
    <source>
        <strain evidence="5">D6</strain>
    </source>
</reference>
<feature type="compositionally biased region" description="Basic and acidic residues" evidence="3">
    <location>
        <begin position="452"/>
        <end position="472"/>
    </location>
</feature>
<protein>
    <recommendedName>
        <fullName evidence="4">HMG box domain-containing protein</fullName>
    </recommendedName>
</protein>
<sequence>MDGRGSDPPDDASQAPMAGGMPSMAALGYGAPAPSHEALMHMMGAQQQQQHQQQLDHSGGGGSDAFAQAHMAAGMAGMGGGFPGMQGMHPFGGFPGMQAAAGFGMDPSMMNPMFLQAQAAAQADPMSQANAALGQAQNNTMNSSAALAGAMNAQGMMNPMNAAMGMNAMMAGGADPNMLIRQMIQQQQAAAGGNFFGAPASAQQQNMFGLGAGLSGAAGISAASYLSMAQQAGVGTGANPAELQQSMMGGMMGGASAAAGGGAAVNPFETANRKTKNKKAKNKPKRPLSAYNLFFKDERARILSGIPDDGKKSKKAKTKKEDGGDENSKEGNDEEGAKVKEEKDADGDQDGDDGKNGAGKKRKRVPHGKIGFESLAKSKFTYIQPTVPCILLESGPLSVVLILLSLVLVPTKVIGRRWKELPPEELEDYKKRAEEDMKRYRKEMEVYLQKQREGLEQSREQLENMVDEETKKRYFGGEGGGGGD</sequence>
<dbReference type="SMART" id="SM00398">
    <property type="entry name" value="HMG"/>
    <property type="match status" value="1"/>
</dbReference>
<feature type="DNA-binding region" description="HMG box" evidence="2">
    <location>
        <begin position="411"/>
        <end position="448"/>
    </location>
</feature>
<gene>
    <name evidence="5" type="ORF">SEMRO_128_G061390.1</name>
</gene>
<dbReference type="PROSITE" id="PS50118">
    <property type="entry name" value="HMG_BOX_2"/>
    <property type="match status" value="1"/>
</dbReference>
<evidence type="ECO:0000256" key="3">
    <source>
        <dbReference type="SAM" id="MobiDB-lite"/>
    </source>
</evidence>
<evidence type="ECO:0000256" key="1">
    <source>
        <dbReference type="ARBA" id="ARBA00023125"/>
    </source>
</evidence>
<dbReference type="Gene3D" id="1.10.30.10">
    <property type="entry name" value="High mobility group box domain"/>
    <property type="match status" value="2"/>
</dbReference>
<feature type="region of interest" description="Disordered" evidence="3">
    <location>
        <begin position="268"/>
        <end position="291"/>
    </location>
</feature>
<organism evidence="5 6">
    <name type="scientific">Seminavis robusta</name>
    <dbReference type="NCBI Taxonomy" id="568900"/>
    <lineage>
        <taxon>Eukaryota</taxon>
        <taxon>Sar</taxon>
        <taxon>Stramenopiles</taxon>
        <taxon>Ochrophyta</taxon>
        <taxon>Bacillariophyta</taxon>
        <taxon>Bacillariophyceae</taxon>
        <taxon>Bacillariophycidae</taxon>
        <taxon>Naviculales</taxon>
        <taxon>Naviculaceae</taxon>
        <taxon>Seminavis</taxon>
    </lineage>
</organism>
<feature type="compositionally biased region" description="Basic and acidic residues" evidence="3">
    <location>
        <begin position="319"/>
        <end position="343"/>
    </location>
</feature>
<feature type="domain" description="HMG box" evidence="4">
    <location>
        <begin position="411"/>
        <end position="448"/>
    </location>
</feature>
<evidence type="ECO:0000313" key="5">
    <source>
        <dbReference type="EMBL" id="CAB9502147.1"/>
    </source>
</evidence>